<name>A0ACB8EXL5_9SAUR</name>
<protein>
    <submittedName>
        <fullName evidence="1">Uncharacterized protein</fullName>
    </submittedName>
</protein>
<accession>A0ACB8EXL5</accession>
<proteinExistence type="predicted"/>
<keyword evidence="2" id="KW-1185">Reference proteome</keyword>
<dbReference type="EMBL" id="CM037625">
    <property type="protein sequence ID" value="KAH7997554.1"/>
    <property type="molecule type" value="Genomic_DNA"/>
</dbReference>
<organism evidence="1 2">
    <name type="scientific">Sphaerodactylus townsendi</name>
    <dbReference type="NCBI Taxonomy" id="933632"/>
    <lineage>
        <taxon>Eukaryota</taxon>
        <taxon>Metazoa</taxon>
        <taxon>Chordata</taxon>
        <taxon>Craniata</taxon>
        <taxon>Vertebrata</taxon>
        <taxon>Euteleostomi</taxon>
        <taxon>Lepidosauria</taxon>
        <taxon>Squamata</taxon>
        <taxon>Bifurcata</taxon>
        <taxon>Gekkota</taxon>
        <taxon>Sphaerodactylidae</taxon>
        <taxon>Sphaerodactylus</taxon>
    </lineage>
</organism>
<evidence type="ECO:0000313" key="1">
    <source>
        <dbReference type="EMBL" id="KAH7997554.1"/>
    </source>
</evidence>
<dbReference type="Proteomes" id="UP000827872">
    <property type="component" value="Linkage Group LG12"/>
</dbReference>
<evidence type="ECO:0000313" key="2">
    <source>
        <dbReference type="Proteomes" id="UP000827872"/>
    </source>
</evidence>
<comment type="caution">
    <text evidence="1">The sequence shown here is derived from an EMBL/GenBank/DDBJ whole genome shotgun (WGS) entry which is preliminary data.</text>
</comment>
<reference evidence="1" key="1">
    <citation type="submission" date="2021-08" db="EMBL/GenBank/DDBJ databases">
        <title>The first chromosome-level gecko genome reveals the dynamic sex chromosomes of Neotropical dwarf geckos (Sphaerodactylidae: Sphaerodactylus).</title>
        <authorList>
            <person name="Pinto B.J."/>
            <person name="Keating S.E."/>
            <person name="Gamble T."/>
        </authorList>
    </citation>
    <scope>NUCLEOTIDE SEQUENCE</scope>
    <source>
        <strain evidence="1">TG3544</strain>
    </source>
</reference>
<sequence length="370" mass="38865">MNASRGNAMIRVEIRGTGGTGHEQSQRQLGQWKCHVCLKEQLVGRRRKHRSPSHRASSAARIQQAACTCPGMPPAQRSCSQASRQCDPRPQFSAPAGEGLAPNPPPAHPGRDPSAILASPPPATPLPSRGSGLPRRAREEGARRGDTSSNFAGNFLKRDGERKATERDSPFPKVGAGTPPARVAAQSLPPPHPCLGGLPSKARPSPLTSAQMRPPSRKRNRQQRKRRSESGRESFDSPADRKAAKGPEAPRQAGPSASSATGSPGAAAPTCRARCEAGDGCAPPIPLNFSSASLPRTSRFASHRLCEASRAGAGCGADDVSRGFRPEAVSTGLGGSSYSALSLPRVPRAEKNIVSRSPQKSLVVTGRDNP</sequence>
<gene>
    <name evidence="1" type="ORF">K3G42_001643</name>
</gene>